<dbReference type="Proteomes" id="UP001320831">
    <property type="component" value="Unassembled WGS sequence"/>
</dbReference>
<dbReference type="InterPro" id="IPR011057">
    <property type="entry name" value="Mss4-like_sf"/>
</dbReference>
<dbReference type="PANTHER" id="PTHR33337">
    <property type="entry name" value="GFA DOMAIN-CONTAINING PROTEIN"/>
    <property type="match status" value="1"/>
</dbReference>
<dbReference type="Pfam" id="PF04828">
    <property type="entry name" value="GFA"/>
    <property type="match status" value="1"/>
</dbReference>
<keyword evidence="3" id="KW-0862">Zinc</keyword>
<organism evidence="6 7">
    <name type="scientific">Chelativorans salis</name>
    <dbReference type="NCBI Taxonomy" id="2978478"/>
    <lineage>
        <taxon>Bacteria</taxon>
        <taxon>Pseudomonadati</taxon>
        <taxon>Pseudomonadota</taxon>
        <taxon>Alphaproteobacteria</taxon>
        <taxon>Hyphomicrobiales</taxon>
        <taxon>Phyllobacteriaceae</taxon>
        <taxon>Chelativorans</taxon>
    </lineage>
</organism>
<feature type="domain" description="CENP-V/GFA" evidence="5">
    <location>
        <begin position="3"/>
        <end position="120"/>
    </location>
</feature>
<name>A0ABT2LMI7_9HYPH</name>
<comment type="similarity">
    <text evidence="1">Belongs to the Gfa family.</text>
</comment>
<dbReference type="InterPro" id="IPR006913">
    <property type="entry name" value="CENP-V/GFA"/>
</dbReference>
<sequence length="125" mass="13624">MARIATCTCGSLRATCVGEPEKVSLCHCFACQRRTGSTFGIAAFFRREDVRVEGPARCYTRPSDSGFPVDFHFCPDCGSTVWWEPQRKPAMIAVAVGSFADPAFPAPTQAVYAECGHPWVRDSVG</sequence>
<dbReference type="Gene3D" id="3.90.1590.10">
    <property type="entry name" value="glutathione-dependent formaldehyde- activating enzyme (gfa)"/>
    <property type="match status" value="1"/>
</dbReference>
<protein>
    <submittedName>
        <fullName evidence="6">GFA family protein</fullName>
    </submittedName>
</protein>
<evidence type="ECO:0000256" key="4">
    <source>
        <dbReference type="ARBA" id="ARBA00023239"/>
    </source>
</evidence>
<proteinExistence type="inferred from homology"/>
<dbReference type="PROSITE" id="PS51891">
    <property type="entry name" value="CENP_V_GFA"/>
    <property type="match status" value="1"/>
</dbReference>
<evidence type="ECO:0000256" key="1">
    <source>
        <dbReference type="ARBA" id="ARBA00005495"/>
    </source>
</evidence>
<accession>A0ABT2LMI7</accession>
<dbReference type="PANTHER" id="PTHR33337:SF40">
    <property type="entry name" value="CENP-V_GFA DOMAIN-CONTAINING PROTEIN-RELATED"/>
    <property type="match status" value="1"/>
</dbReference>
<evidence type="ECO:0000256" key="3">
    <source>
        <dbReference type="ARBA" id="ARBA00022833"/>
    </source>
</evidence>
<dbReference type="EMBL" id="JAOCZP010000003">
    <property type="protein sequence ID" value="MCT7375662.1"/>
    <property type="molecule type" value="Genomic_DNA"/>
</dbReference>
<evidence type="ECO:0000259" key="5">
    <source>
        <dbReference type="PROSITE" id="PS51891"/>
    </source>
</evidence>
<evidence type="ECO:0000313" key="6">
    <source>
        <dbReference type="EMBL" id="MCT7375662.1"/>
    </source>
</evidence>
<keyword evidence="7" id="KW-1185">Reference proteome</keyword>
<evidence type="ECO:0000256" key="2">
    <source>
        <dbReference type="ARBA" id="ARBA00022723"/>
    </source>
</evidence>
<evidence type="ECO:0000313" key="7">
    <source>
        <dbReference type="Proteomes" id="UP001320831"/>
    </source>
</evidence>
<reference evidence="6 7" key="1">
    <citation type="submission" date="2022-09" db="EMBL/GenBank/DDBJ databases">
        <title>Chelativorans salina sp. nov., a novel slightly halophilic bacterium isolated from a saline lake sediment enrichment.</title>
        <authorList>
            <person name="Gao L."/>
            <person name="Fang B.-Z."/>
            <person name="Li W.-J."/>
        </authorList>
    </citation>
    <scope>NUCLEOTIDE SEQUENCE [LARGE SCALE GENOMIC DNA]</scope>
    <source>
        <strain evidence="6 7">EGI FJ00035</strain>
    </source>
</reference>
<comment type="caution">
    <text evidence="6">The sequence shown here is derived from an EMBL/GenBank/DDBJ whole genome shotgun (WGS) entry which is preliminary data.</text>
</comment>
<gene>
    <name evidence="6" type="ORF">N5A92_11525</name>
</gene>
<keyword evidence="4" id="KW-0456">Lyase</keyword>
<dbReference type="SUPFAM" id="SSF51316">
    <property type="entry name" value="Mss4-like"/>
    <property type="match status" value="1"/>
</dbReference>
<keyword evidence="2" id="KW-0479">Metal-binding</keyword>